<protein>
    <submittedName>
        <fullName evidence="2">Uncharacterized protein</fullName>
    </submittedName>
</protein>
<feature type="region of interest" description="Disordered" evidence="1">
    <location>
        <begin position="39"/>
        <end position="59"/>
    </location>
</feature>
<dbReference type="AlphaFoldDB" id="A0A9P8GA88"/>
<reference evidence="2" key="1">
    <citation type="journal article" date="2021" name="J Fungi (Basel)">
        <title>Virulence traits and population genomics of the black yeast Aureobasidium melanogenum.</title>
        <authorList>
            <person name="Cernosa A."/>
            <person name="Sun X."/>
            <person name="Gostincar C."/>
            <person name="Fang C."/>
            <person name="Gunde-Cimerman N."/>
            <person name="Song Z."/>
        </authorList>
    </citation>
    <scope>NUCLEOTIDE SEQUENCE</scope>
    <source>
        <strain evidence="2">EXF-8016</strain>
    </source>
</reference>
<proteinExistence type="predicted"/>
<name>A0A9P8GA88_AURME</name>
<organism evidence="2 3">
    <name type="scientific">Aureobasidium melanogenum</name>
    <name type="common">Aureobasidium pullulans var. melanogenum</name>
    <dbReference type="NCBI Taxonomy" id="46634"/>
    <lineage>
        <taxon>Eukaryota</taxon>
        <taxon>Fungi</taxon>
        <taxon>Dikarya</taxon>
        <taxon>Ascomycota</taxon>
        <taxon>Pezizomycotina</taxon>
        <taxon>Dothideomycetes</taxon>
        <taxon>Dothideomycetidae</taxon>
        <taxon>Dothideales</taxon>
        <taxon>Saccotheciaceae</taxon>
        <taxon>Aureobasidium</taxon>
    </lineage>
</organism>
<comment type="caution">
    <text evidence="2">The sequence shown here is derived from an EMBL/GenBank/DDBJ whole genome shotgun (WGS) entry which is preliminary data.</text>
</comment>
<evidence type="ECO:0000313" key="3">
    <source>
        <dbReference type="Proteomes" id="UP000767238"/>
    </source>
</evidence>
<evidence type="ECO:0000256" key="1">
    <source>
        <dbReference type="SAM" id="MobiDB-lite"/>
    </source>
</evidence>
<gene>
    <name evidence="2" type="ORF">KCV03_g8195</name>
</gene>
<feature type="non-terminal residue" evidence="2">
    <location>
        <position position="118"/>
    </location>
</feature>
<dbReference type="Proteomes" id="UP000767238">
    <property type="component" value="Unassembled WGS sequence"/>
</dbReference>
<evidence type="ECO:0000313" key="2">
    <source>
        <dbReference type="EMBL" id="KAH0215132.1"/>
    </source>
</evidence>
<sequence length="118" mass="13155">MEQLDREWGAYKRANGIEYDHLEHAEKLRVYSSLVWPNKAHKESQSGPTNNKYEEAAKSKVDTDATADIIQSNELHSVVLDQSIAASSGVDTAEAPDQKLPRSKTFSTFLNSFRCAPS</sequence>
<reference evidence="2" key="2">
    <citation type="submission" date="2021-08" db="EMBL/GenBank/DDBJ databases">
        <authorList>
            <person name="Gostincar C."/>
            <person name="Sun X."/>
            <person name="Song Z."/>
            <person name="Gunde-Cimerman N."/>
        </authorList>
    </citation>
    <scope>NUCLEOTIDE SEQUENCE</scope>
    <source>
        <strain evidence="2">EXF-8016</strain>
    </source>
</reference>
<accession>A0A9P8GA88</accession>
<dbReference type="EMBL" id="JAHFYH010000076">
    <property type="protein sequence ID" value="KAH0215132.1"/>
    <property type="molecule type" value="Genomic_DNA"/>
</dbReference>